<organism evidence="2 3">
    <name type="scientific">Aeromonas schubertii</name>
    <dbReference type="NCBI Taxonomy" id="652"/>
    <lineage>
        <taxon>Bacteria</taxon>
        <taxon>Pseudomonadati</taxon>
        <taxon>Pseudomonadota</taxon>
        <taxon>Gammaproteobacteria</taxon>
        <taxon>Aeromonadales</taxon>
        <taxon>Aeromonadaceae</taxon>
        <taxon>Aeromonas</taxon>
    </lineage>
</organism>
<dbReference type="PROSITE" id="PS51208">
    <property type="entry name" value="AUTOTRANSPORTER"/>
    <property type="match status" value="1"/>
</dbReference>
<dbReference type="Pfam" id="PF03797">
    <property type="entry name" value="Autotransporter"/>
    <property type="match status" value="1"/>
</dbReference>
<dbReference type="SMART" id="SM00869">
    <property type="entry name" value="Autotransporter"/>
    <property type="match status" value="1"/>
</dbReference>
<sequence>MSSPRGAQNGGCPRIFLNGLTIGQDFMIRDNQTLGGYFSFGKQYMDEHDTANQKFESNRLHAGFYFNQADIDGWDLRSVLGYAYGDHQSERQVRLSDSFYKSKADFNSHSLYAGVKGTIIAYQSDWMTLSPELGFNYMYYRQDVLEESGDPALSLKVDAADSHAMIGSAGVNVKFASLTKTASVYPMAFARYEHDFYANSHSEHEVEAALVASDNYKETFVGQNRGEHSLIYGLGLGSDIGSVLRIDGGLVYTDHTHGRELGAGLNVEYLW</sequence>
<name>A0ABS7V7I0_9GAMM</name>
<evidence type="ECO:0000313" key="2">
    <source>
        <dbReference type="EMBL" id="MBZ6065359.1"/>
    </source>
</evidence>
<dbReference type="EMBL" id="JAIRBT010000004">
    <property type="protein sequence ID" value="MBZ6065359.1"/>
    <property type="molecule type" value="Genomic_DNA"/>
</dbReference>
<protein>
    <submittedName>
        <fullName evidence="2">Autotransporter outer membrane beta-barrel domain-containing protein</fullName>
    </submittedName>
</protein>
<dbReference type="SUPFAM" id="SSF103515">
    <property type="entry name" value="Autotransporter"/>
    <property type="match status" value="1"/>
</dbReference>
<keyword evidence="3" id="KW-1185">Reference proteome</keyword>
<gene>
    <name evidence="2" type="ORF">LA374_03910</name>
</gene>
<dbReference type="InterPro" id="IPR036709">
    <property type="entry name" value="Autotransporte_beta_dom_sf"/>
</dbReference>
<dbReference type="InterPro" id="IPR005546">
    <property type="entry name" value="Autotransporte_beta"/>
</dbReference>
<accession>A0ABS7V7I0</accession>
<evidence type="ECO:0000259" key="1">
    <source>
        <dbReference type="PROSITE" id="PS51208"/>
    </source>
</evidence>
<feature type="domain" description="Autotransporter" evidence="1">
    <location>
        <begin position="1"/>
        <end position="271"/>
    </location>
</feature>
<evidence type="ECO:0000313" key="3">
    <source>
        <dbReference type="Proteomes" id="UP000774958"/>
    </source>
</evidence>
<dbReference type="Gene3D" id="2.40.128.130">
    <property type="entry name" value="Autotransporter beta-domain"/>
    <property type="match status" value="1"/>
</dbReference>
<proteinExistence type="predicted"/>
<reference evidence="2 3" key="1">
    <citation type="submission" date="2021-09" db="EMBL/GenBank/DDBJ databases">
        <title>Aeromonas schubertii isolated from Asian sea bass.</title>
        <authorList>
            <person name="Pinpimai K."/>
        </authorList>
    </citation>
    <scope>NUCLEOTIDE SEQUENCE [LARGE SCALE GENOMIC DNA]</scope>
    <source>
        <strain evidence="2 3">CHULA2021a</strain>
    </source>
</reference>
<comment type="caution">
    <text evidence="2">The sequence shown here is derived from an EMBL/GenBank/DDBJ whole genome shotgun (WGS) entry which is preliminary data.</text>
</comment>
<dbReference type="Proteomes" id="UP000774958">
    <property type="component" value="Unassembled WGS sequence"/>
</dbReference>